<dbReference type="EMBL" id="JH159154">
    <property type="protein sequence ID" value="EGZ18407.1"/>
    <property type="molecule type" value="Genomic_DNA"/>
</dbReference>
<organism evidence="2 3">
    <name type="scientific">Phytophthora sojae (strain P6497)</name>
    <name type="common">Soybean stem and root rot agent</name>
    <name type="synonym">Phytophthora megasperma f. sp. glycines</name>
    <dbReference type="NCBI Taxonomy" id="1094619"/>
    <lineage>
        <taxon>Eukaryota</taxon>
        <taxon>Sar</taxon>
        <taxon>Stramenopiles</taxon>
        <taxon>Oomycota</taxon>
        <taxon>Peronosporomycetes</taxon>
        <taxon>Peronosporales</taxon>
        <taxon>Peronosporaceae</taxon>
        <taxon>Phytophthora</taxon>
    </lineage>
</organism>
<dbReference type="InterPro" id="IPR048324">
    <property type="entry name" value="ZSWIM1-3_RNaseH-like"/>
</dbReference>
<dbReference type="KEGG" id="psoj:PHYSODRAFT_499306"/>
<keyword evidence="3" id="KW-1185">Reference proteome</keyword>
<dbReference type="RefSeq" id="XP_009527465.1">
    <property type="nucleotide sequence ID" value="XM_009529170.1"/>
</dbReference>
<dbReference type="Proteomes" id="UP000002640">
    <property type="component" value="Unassembled WGS sequence"/>
</dbReference>
<reference evidence="2 3" key="1">
    <citation type="journal article" date="2006" name="Science">
        <title>Phytophthora genome sequences uncover evolutionary origins and mechanisms of pathogenesis.</title>
        <authorList>
            <person name="Tyler B.M."/>
            <person name="Tripathy S."/>
            <person name="Zhang X."/>
            <person name="Dehal P."/>
            <person name="Jiang R.H."/>
            <person name="Aerts A."/>
            <person name="Arredondo F.D."/>
            <person name="Baxter L."/>
            <person name="Bensasson D."/>
            <person name="Beynon J.L."/>
            <person name="Chapman J."/>
            <person name="Damasceno C.M."/>
            <person name="Dorrance A.E."/>
            <person name="Dou D."/>
            <person name="Dickerman A.W."/>
            <person name="Dubchak I.L."/>
            <person name="Garbelotto M."/>
            <person name="Gijzen M."/>
            <person name="Gordon S.G."/>
            <person name="Govers F."/>
            <person name="Grunwald N.J."/>
            <person name="Huang W."/>
            <person name="Ivors K.L."/>
            <person name="Jones R.W."/>
            <person name="Kamoun S."/>
            <person name="Krampis K."/>
            <person name="Lamour K.H."/>
            <person name="Lee M.K."/>
            <person name="McDonald W.H."/>
            <person name="Medina M."/>
            <person name="Meijer H.J."/>
            <person name="Nordberg E.K."/>
            <person name="Maclean D.J."/>
            <person name="Ospina-Giraldo M.D."/>
            <person name="Morris P.F."/>
            <person name="Phuntumart V."/>
            <person name="Putnam N.H."/>
            <person name="Rash S."/>
            <person name="Rose J.K."/>
            <person name="Sakihama Y."/>
            <person name="Salamov A.A."/>
            <person name="Savidor A."/>
            <person name="Scheuring C.F."/>
            <person name="Smith B.M."/>
            <person name="Sobral B.W."/>
            <person name="Terry A."/>
            <person name="Torto-Alalibo T.A."/>
            <person name="Win J."/>
            <person name="Xu Z."/>
            <person name="Zhang H."/>
            <person name="Grigoriev I.V."/>
            <person name="Rokhsar D.S."/>
            <person name="Boore J.L."/>
        </authorList>
    </citation>
    <scope>NUCLEOTIDE SEQUENCE [LARGE SCALE GENOMIC DNA]</scope>
    <source>
        <strain evidence="2 3">P6497</strain>
    </source>
</reference>
<protein>
    <recommendedName>
        <fullName evidence="1">ZSWIM1/3 RNaseH-like domain-containing protein</fullName>
    </recommendedName>
</protein>
<proteinExistence type="predicted"/>
<dbReference type="GeneID" id="20657681"/>
<gene>
    <name evidence="2" type="ORF">PHYSODRAFT_499306</name>
</gene>
<sequence length="61" mass="6838">MLQEFVKTEGNDATVLQDQHGIICGIIMQSAAQKKCFQEWGDCLLMDRTHGTNNLGYHLGK</sequence>
<dbReference type="Pfam" id="PF21056">
    <property type="entry name" value="ZSWIM1-3_RNaseH-like"/>
    <property type="match status" value="1"/>
</dbReference>
<evidence type="ECO:0000259" key="1">
    <source>
        <dbReference type="Pfam" id="PF21056"/>
    </source>
</evidence>
<feature type="domain" description="ZSWIM1/3 RNaseH-like" evidence="1">
    <location>
        <begin position="4"/>
        <end position="59"/>
    </location>
</feature>
<accession>G4ZEE2</accession>
<dbReference type="InParanoid" id="G4ZEE2"/>
<evidence type="ECO:0000313" key="2">
    <source>
        <dbReference type="EMBL" id="EGZ18407.1"/>
    </source>
</evidence>
<name>G4ZEE2_PHYSP</name>
<dbReference type="AlphaFoldDB" id="G4ZEE2"/>
<evidence type="ECO:0000313" key="3">
    <source>
        <dbReference type="Proteomes" id="UP000002640"/>
    </source>
</evidence>